<proteinExistence type="inferred from homology"/>
<dbReference type="CDD" id="cd02440">
    <property type="entry name" value="AdoMet_MTases"/>
    <property type="match status" value="1"/>
</dbReference>
<dbReference type="InterPro" id="IPR044946">
    <property type="entry name" value="Restrct_endonuc_typeI_TRD_sf"/>
</dbReference>
<dbReference type="EMBL" id="PNBW01000087">
    <property type="protein sequence ID" value="TMO72011.1"/>
    <property type="molecule type" value="Genomic_DNA"/>
</dbReference>
<dbReference type="SUPFAM" id="SSF53335">
    <property type="entry name" value="S-adenosyl-L-methionine-dependent methyltransferases"/>
    <property type="match status" value="1"/>
</dbReference>
<dbReference type="Proteomes" id="UP000307164">
    <property type="component" value="Unassembled WGS sequence"/>
</dbReference>
<reference evidence="8" key="2">
    <citation type="submission" date="2019-06" db="EMBL/GenBank/DDBJ databases">
        <title>Co-occurence of chitin degradation, pigmentation and bioactivity in marine Pseudoalteromonas.</title>
        <authorList>
            <person name="Sonnenschein E.C."/>
            <person name="Bech P.K."/>
        </authorList>
    </citation>
    <scope>NUCLEOTIDE SEQUENCE [LARGE SCALE GENOMIC DNA]</scope>
    <source>
        <strain evidence="8">S3895</strain>
    </source>
</reference>
<dbReference type="InterPro" id="IPR003356">
    <property type="entry name" value="DNA_methylase_A-5"/>
</dbReference>
<evidence type="ECO:0000256" key="2">
    <source>
        <dbReference type="ARBA" id="ARBA00022603"/>
    </source>
</evidence>
<accession>A0ABY2VUL9</accession>
<evidence type="ECO:0000313" key="8">
    <source>
        <dbReference type="Proteomes" id="UP000307164"/>
    </source>
</evidence>
<dbReference type="PANTHER" id="PTHR33841">
    <property type="entry name" value="DNA METHYLTRANSFERASE YEEA-RELATED"/>
    <property type="match status" value="1"/>
</dbReference>
<evidence type="ECO:0000313" key="7">
    <source>
        <dbReference type="EMBL" id="TMO72011.1"/>
    </source>
</evidence>
<evidence type="ECO:0000256" key="3">
    <source>
        <dbReference type="ARBA" id="ARBA00022679"/>
    </source>
</evidence>
<keyword evidence="8" id="KW-1185">Reference proteome</keyword>
<dbReference type="Pfam" id="PF02384">
    <property type="entry name" value="N6_Mtase"/>
    <property type="match status" value="1"/>
</dbReference>
<comment type="similarity">
    <text evidence="1">Belongs to the N(4)/N(6)-methyltransferase family.</text>
</comment>
<dbReference type="RefSeq" id="WP_138676669.1">
    <property type="nucleotide sequence ID" value="NZ_PNBW01000087.1"/>
</dbReference>
<dbReference type="InterPro" id="IPR029063">
    <property type="entry name" value="SAM-dependent_MTases_sf"/>
</dbReference>
<reference evidence="7 8" key="1">
    <citation type="submission" date="2018-01" db="EMBL/GenBank/DDBJ databases">
        <authorList>
            <person name="Paulsen S."/>
            <person name="Gram L.K."/>
        </authorList>
    </citation>
    <scope>NUCLEOTIDE SEQUENCE [LARGE SCALE GENOMIC DNA]</scope>
    <source>
        <strain evidence="7 8">S3895</strain>
    </source>
</reference>
<comment type="caution">
    <text evidence="7">The sequence shown here is derived from an EMBL/GenBank/DDBJ whole genome shotgun (WGS) entry which is preliminary data.</text>
</comment>
<feature type="domain" description="DNA methylase adenine-specific" evidence="6">
    <location>
        <begin position="4"/>
        <end position="220"/>
    </location>
</feature>
<gene>
    <name evidence="7" type="ORF">CWC20_16090</name>
</gene>
<evidence type="ECO:0000256" key="5">
    <source>
        <dbReference type="ARBA" id="ARBA00023125"/>
    </source>
</evidence>
<dbReference type="PANTHER" id="PTHR33841:SF4">
    <property type="entry name" value="RESTRICTION MODIFICATION SYSTEM DNA SPECIFICITY DOMAIN"/>
    <property type="match status" value="1"/>
</dbReference>
<keyword evidence="2" id="KW-0489">Methyltransferase</keyword>
<dbReference type="Gene3D" id="3.90.220.20">
    <property type="entry name" value="DNA methylase specificity domains"/>
    <property type="match status" value="1"/>
</dbReference>
<dbReference type="InterPro" id="IPR050953">
    <property type="entry name" value="N4_N6_ade-DNA_methylase"/>
</dbReference>
<dbReference type="Gene3D" id="3.40.50.150">
    <property type="entry name" value="Vaccinia Virus protein VP39"/>
    <property type="match status" value="1"/>
</dbReference>
<organism evidence="7 8">
    <name type="scientific">Pseudoalteromonas aurantia</name>
    <dbReference type="NCBI Taxonomy" id="43654"/>
    <lineage>
        <taxon>Bacteria</taxon>
        <taxon>Pseudomonadati</taxon>
        <taxon>Pseudomonadota</taxon>
        <taxon>Gammaproteobacteria</taxon>
        <taxon>Alteromonadales</taxon>
        <taxon>Pseudoalteromonadaceae</taxon>
        <taxon>Pseudoalteromonas</taxon>
    </lineage>
</organism>
<evidence type="ECO:0000256" key="1">
    <source>
        <dbReference type="ARBA" id="ARBA00006594"/>
    </source>
</evidence>
<dbReference type="PRINTS" id="PR00507">
    <property type="entry name" value="N12N6MTFRASE"/>
</dbReference>
<protein>
    <recommendedName>
        <fullName evidence="6">DNA methylase adenine-specific domain-containing protein</fullName>
    </recommendedName>
</protein>
<name>A0ABY2VUL9_9GAMM</name>
<keyword evidence="3" id="KW-0808">Transferase</keyword>
<dbReference type="SUPFAM" id="SSF116734">
    <property type="entry name" value="DNA methylase specificity domain"/>
    <property type="match status" value="1"/>
</dbReference>
<sequence length="381" mass="42769">MNKKNILGQFYTPDCISEKMISKVLCLFPHPQKVLELAAGEGHLLNALCSRAKLSHITAIDVDSENVDKLQCLNPEWDVIHADAMTDLPSLSKGTYDIALGNPPFLGNVVVDSHIHELFKKVIGYDARMGSKTRAEYIFICQYIELLSEGGLLAIIVPDTLISGFYSAMFRERLIESVDIVEVGEITSSAFTSTEAKTHVLYLKKQSPTKASIVLTSDRHGTKSIAISNAEARSRMDFASYINKDTDGLKQHRLSECADVSRGKYTHKELKSLECKYIHSTTFNYDHDIESNLSGERHLLKGDIIMCRVGSRVVGKNREYRGSPILYSDCIYRIRFRDAVLKEKFLKFLFSDKGSSTISSLTRGVCSRYITKSDLENILFV</sequence>
<evidence type="ECO:0000259" key="6">
    <source>
        <dbReference type="Pfam" id="PF02384"/>
    </source>
</evidence>
<keyword evidence="5" id="KW-0238">DNA-binding</keyword>
<keyword evidence="4" id="KW-0680">Restriction system</keyword>
<evidence type="ECO:0000256" key="4">
    <source>
        <dbReference type="ARBA" id="ARBA00022747"/>
    </source>
</evidence>